<name>A0A2T0PSG8_9ACTN</name>
<reference evidence="2 3" key="1">
    <citation type="submission" date="2018-03" db="EMBL/GenBank/DDBJ databases">
        <title>Genomic Encyclopedia of Archaeal and Bacterial Type Strains, Phase II (KMG-II): from individual species to whole genera.</title>
        <authorList>
            <person name="Goeker M."/>
        </authorList>
    </citation>
    <scope>NUCLEOTIDE SEQUENCE [LARGE SCALE GENOMIC DNA]</scope>
    <source>
        <strain evidence="2 3">DSM 45601</strain>
    </source>
</reference>
<organism evidence="2 3">
    <name type="scientific">Allonocardiopsis opalescens</name>
    <dbReference type="NCBI Taxonomy" id="1144618"/>
    <lineage>
        <taxon>Bacteria</taxon>
        <taxon>Bacillati</taxon>
        <taxon>Actinomycetota</taxon>
        <taxon>Actinomycetes</taxon>
        <taxon>Streptosporangiales</taxon>
        <taxon>Allonocardiopsis</taxon>
    </lineage>
</organism>
<gene>
    <name evidence="2" type="ORF">CLV72_11324</name>
</gene>
<keyword evidence="1" id="KW-0732">Signal</keyword>
<comment type="caution">
    <text evidence="2">The sequence shown here is derived from an EMBL/GenBank/DDBJ whole genome shotgun (WGS) entry which is preliminary data.</text>
</comment>
<feature type="signal peptide" evidence="1">
    <location>
        <begin position="1"/>
        <end position="28"/>
    </location>
</feature>
<dbReference type="RefSeq" id="WP_106253540.1">
    <property type="nucleotide sequence ID" value="NZ_PVZC01000013.1"/>
</dbReference>
<sequence length="229" mass="21626">MRTWIKNSAKLAAVTAGFLAFGAGISSAAALPAGPDLAGTVGGAVAPAAVAVAGAQSSLPVDLPVDPMVTVGQAAAPAFTLIGSVDTSAVHTLPVPGFVHTMPATAVHDSGAAGGLTDVLGGALPAELGGAADAVSAPVDTARGAAGQATDAVDVDDVAVHVEDVVGNAPVDTGVAEGAVEQVTETAGGAAGLDAVEDLAEGAEALPEVDTDLVAGVTESAPALGGLTD</sequence>
<evidence type="ECO:0000313" key="3">
    <source>
        <dbReference type="Proteomes" id="UP000237846"/>
    </source>
</evidence>
<dbReference type="EMBL" id="PVZC01000013">
    <property type="protein sequence ID" value="PRX91839.1"/>
    <property type="molecule type" value="Genomic_DNA"/>
</dbReference>
<accession>A0A2T0PSG8</accession>
<evidence type="ECO:0008006" key="4">
    <source>
        <dbReference type="Google" id="ProtNLM"/>
    </source>
</evidence>
<evidence type="ECO:0000256" key="1">
    <source>
        <dbReference type="SAM" id="SignalP"/>
    </source>
</evidence>
<dbReference type="Proteomes" id="UP000237846">
    <property type="component" value="Unassembled WGS sequence"/>
</dbReference>
<protein>
    <recommendedName>
        <fullName evidence="4">GLTT repeat-containing protein</fullName>
    </recommendedName>
</protein>
<evidence type="ECO:0000313" key="2">
    <source>
        <dbReference type="EMBL" id="PRX91839.1"/>
    </source>
</evidence>
<feature type="chain" id="PRO_5015622536" description="GLTT repeat-containing protein" evidence="1">
    <location>
        <begin position="29"/>
        <end position="229"/>
    </location>
</feature>
<proteinExistence type="predicted"/>
<dbReference type="AlphaFoldDB" id="A0A2T0PSG8"/>
<keyword evidence="3" id="KW-1185">Reference proteome</keyword>